<keyword evidence="3 5" id="KW-0808">Transferase</keyword>
<dbReference type="InterPro" id="IPR004033">
    <property type="entry name" value="UbiE/COQ5_MeTrFase"/>
</dbReference>
<dbReference type="GO" id="GO:0043770">
    <property type="term" value="F:demethylmenaquinone methyltransferase activity"/>
    <property type="evidence" value="ECO:0007669"/>
    <property type="project" value="UniProtKB-UniRule"/>
</dbReference>
<dbReference type="NCBIfam" id="NF001244">
    <property type="entry name" value="PRK00216.1-5"/>
    <property type="match status" value="1"/>
</dbReference>
<comment type="function">
    <text evidence="5">Methyltransferase required for the conversion of demethylmenaquinol (DMKH2) to menaquinol (MKH2).</text>
</comment>
<feature type="binding site" evidence="5">
    <location>
        <position position="90"/>
    </location>
    <ligand>
        <name>S-adenosyl-L-methionine</name>
        <dbReference type="ChEBI" id="CHEBI:59789"/>
    </ligand>
</feature>
<proteinExistence type="inferred from homology"/>
<name>A0A1M6VEQ0_9BACT</name>
<comment type="catalytic activity">
    <reaction evidence="5">
        <text>a 2-demethylmenaquinol + S-adenosyl-L-methionine = a menaquinol + S-adenosyl-L-homocysteine + H(+)</text>
        <dbReference type="Rhea" id="RHEA:42640"/>
        <dbReference type="Rhea" id="RHEA-COMP:9539"/>
        <dbReference type="Rhea" id="RHEA-COMP:9563"/>
        <dbReference type="ChEBI" id="CHEBI:15378"/>
        <dbReference type="ChEBI" id="CHEBI:18151"/>
        <dbReference type="ChEBI" id="CHEBI:55437"/>
        <dbReference type="ChEBI" id="CHEBI:57856"/>
        <dbReference type="ChEBI" id="CHEBI:59789"/>
        <dbReference type="EC" id="2.1.1.163"/>
    </reaction>
</comment>
<dbReference type="STRING" id="633813.SAMN04488087_2006"/>
<protein>
    <recommendedName>
        <fullName evidence="5">Demethylmenaquinone methyltransferase</fullName>
        <ecNumber evidence="5">2.1.1.163</ecNumber>
    </recommendedName>
</protein>
<comment type="pathway">
    <text evidence="5">Quinol/quinone metabolism; menaquinone biosynthesis; menaquinol from 1,4-dihydroxy-2-naphthoate: step 2/2.</text>
</comment>
<dbReference type="InterPro" id="IPR023576">
    <property type="entry name" value="UbiE/COQ5_MeTrFase_CS"/>
</dbReference>
<dbReference type="Pfam" id="PF01209">
    <property type="entry name" value="Ubie_methyltran"/>
    <property type="match status" value="1"/>
</dbReference>
<keyword evidence="2 5" id="KW-0489">Methyltransferase</keyword>
<keyword evidence="1 5" id="KW-0474">Menaquinone biosynthesis</keyword>
<dbReference type="SUPFAM" id="SSF53335">
    <property type="entry name" value="S-adenosyl-L-methionine-dependent methyltransferases"/>
    <property type="match status" value="1"/>
</dbReference>
<evidence type="ECO:0000256" key="5">
    <source>
        <dbReference type="HAMAP-Rule" id="MF_01813"/>
    </source>
</evidence>
<evidence type="ECO:0000256" key="4">
    <source>
        <dbReference type="ARBA" id="ARBA00022691"/>
    </source>
</evidence>
<dbReference type="EMBL" id="FRAU01000006">
    <property type="protein sequence ID" value="SHK79861.1"/>
    <property type="molecule type" value="Genomic_DNA"/>
</dbReference>
<evidence type="ECO:0000256" key="2">
    <source>
        <dbReference type="ARBA" id="ARBA00022603"/>
    </source>
</evidence>
<dbReference type="Proteomes" id="UP000185812">
    <property type="component" value="Unassembled WGS sequence"/>
</dbReference>
<dbReference type="PROSITE" id="PS01184">
    <property type="entry name" value="UBIE_2"/>
    <property type="match status" value="1"/>
</dbReference>
<comment type="caution">
    <text evidence="5">Lacks conserved residue(s) required for the propagation of feature annotation.</text>
</comment>
<evidence type="ECO:0000313" key="6">
    <source>
        <dbReference type="EMBL" id="SHK79861.1"/>
    </source>
</evidence>
<dbReference type="PROSITE" id="PS01183">
    <property type="entry name" value="UBIE_1"/>
    <property type="match status" value="1"/>
</dbReference>
<dbReference type="InterPro" id="IPR029063">
    <property type="entry name" value="SAM-dependent_MTases_sf"/>
</dbReference>
<evidence type="ECO:0000256" key="3">
    <source>
        <dbReference type="ARBA" id="ARBA00022679"/>
    </source>
</evidence>
<comment type="similarity">
    <text evidence="5">Belongs to the class I-like SAM-binding methyltransferase superfamily. MenG/UbiE family.</text>
</comment>
<keyword evidence="7" id="KW-1185">Reference proteome</keyword>
<accession>A0A1M6VEQ0</accession>
<feature type="binding site" evidence="5">
    <location>
        <position position="70"/>
    </location>
    <ligand>
        <name>S-adenosyl-L-methionine</name>
        <dbReference type="ChEBI" id="CHEBI:59789"/>
    </ligand>
</feature>
<evidence type="ECO:0000256" key="1">
    <source>
        <dbReference type="ARBA" id="ARBA00022428"/>
    </source>
</evidence>
<dbReference type="PANTHER" id="PTHR43591">
    <property type="entry name" value="METHYLTRANSFERASE"/>
    <property type="match status" value="1"/>
</dbReference>
<reference evidence="7" key="1">
    <citation type="submission" date="2016-11" db="EMBL/GenBank/DDBJ databases">
        <authorList>
            <person name="Varghese N."/>
            <person name="Submissions S."/>
        </authorList>
    </citation>
    <scope>NUCLEOTIDE SEQUENCE [LARGE SCALE GENOMIC DNA]</scope>
    <source>
        <strain evidence="7">DSM 22212</strain>
    </source>
</reference>
<dbReference type="CDD" id="cd02440">
    <property type="entry name" value="AdoMet_MTases"/>
    <property type="match status" value="1"/>
</dbReference>
<dbReference type="GO" id="GO:0032259">
    <property type="term" value="P:methylation"/>
    <property type="evidence" value="ECO:0007669"/>
    <property type="project" value="UniProtKB-KW"/>
</dbReference>
<dbReference type="RefSeq" id="WP_072715839.1">
    <property type="nucleotide sequence ID" value="NZ_FRAU01000006.1"/>
</dbReference>
<evidence type="ECO:0000313" key="7">
    <source>
        <dbReference type="Proteomes" id="UP000185812"/>
    </source>
</evidence>
<dbReference type="AlphaFoldDB" id="A0A1M6VEQ0"/>
<feature type="binding site" evidence="5">
    <location>
        <begin position="118"/>
        <end position="119"/>
    </location>
    <ligand>
        <name>S-adenosyl-L-methionine</name>
        <dbReference type="ChEBI" id="CHEBI:59789"/>
    </ligand>
</feature>
<dbReference type="OrthoDB" id="9808140at2"/>
<dbReference type="UniPathway" id="UPA00079">
    <property type="reaction ID" value="UER00169"/>
</dbReference>
<dbReference type="EC" id="2.1.1.163" evidence="5"/>
<dbReference type="Gene3D" id="3.40.50.150">
    <property type="entry name" value="Vaccinia Virus protein VP39"/>
    <property type="match status" value="1"/>
</dbReference>
<dbReference type="NCBIfam" id="TIGR01934">
    <property type="entry name" value="MenG_MenH_UbiE"/>
    <property type="match status" value="1"/>
</dbReference>
<dbReference type="PANTHER" id="PTHR43591:SF24">
    <property type="entry name" value="2-METHOXY-6-POLYPRENYL-1,4-BENZOQUINOL METHYLASE, MITOCHONDRIAL"/>
    <property type="match status" value="1"/>
</dbReference>
<gene>
    <name evidence="5" type="primary">menG</name>
    <name evidence="6" type="ORF">SAMN04488087_2006</name>
</gene>
<keyword evidence="4 5" id="KW-0949">S-adenosyl-L-methionine</keyword>
<organism evidence="6 7">
    <name type="scientific">Rhodothermus profundi</name>
    <dbReference type="NCBI Taxonomy" id="633813"/>
    <lineage>
        <taxon>Bacteria</taxon>
        <taxon>Pseudomonadati</taxon>
        <taxon>Rhodothermota</taxon>
        <taxon>Rhodothermia</taxon>
        <taxon>Rhodothermales</taxon>
        <taxon>Rhodothermaceae</taxon>
        <taxon>Rhodothermus</taxon>
    </lineage>
</organism>
<dbReference type="PROSITE" id="PS51608">
    <property type="entry name" value="SAM_MT_UBIE"/>
    <property type="match status" value="1"/>
</dbReference>
<dbReference type="HAMAP" id="MF_01813">
    <property type="entry name" value="MenG_UbiE_methyltr"/>
    <property type="match status" value="1"/>
</dbReference>
<sequence length="245" mass="27877">MPRRRKHYPPVGEAAGKKRQVAAMFDAIAPRYDLLNRILSAGIDQRWRRQAVDLIAPEQPRRVLDVATGTADLAIEVARRLPVERVVGVDIAETMLQIGQEKIARLGLNDRVILRKGDAEKLPFSDAQFDAVLVAFGVRNFENLERGLRESYRVLRPGGVLVVLEFSHPRTPIIRTLYRWYAHHVLPRIGAWLSRDEGAYRYLPASVEAFPDGPDFLQRMASVGFQELLWKPLTFGIASLYRGRR</sequence>
<dbReference type="GO" id="GO:0009234">
    <property type="term" value="P:menaquinone biosynthetic process"/>
    <property type="evidence" value="ECO:0007669"/>
    <property type="project" value="UniProtKB-UniRule"/>
</dbReference>